<accession>A0A286UBL6</accession>
<evidence type="ECO:0000313" key="2">
    <source>
        <dbReference type="EMBL" id="PAV16946.1"/>
    </source>
</evidence>
<organism evidence="2 3">
    <name type="scientific">Pyrrhoderma noxium</name>
    <dbReference type="NCBI Taxonomy" id="2282107"/>
    <lineage>
        <taxon>Eukaryota</taxon>
        <taxon>Fungi</taxon>
        <taxon>Dikarya</taxon>
        <taxon>Basidiomycota</taxon>
        <taxon>Agaricomycotina</taxon>
        <taxon>Agaricomycetes</taxon>
        <taxon>Hymenochaetales</taxon>
        <taxon>Hymenochaetaceae</taxon>
        <taxon>Pyrrhoderma</taxon>
    </lineage>
</organism>
<dbReference type="STRING" id="2282107.A0A286UBL6"/>
<keyword evidence="3" id="KW-1185">Reference proteome</keyword>
<feature type="compositionally biased region" description="Basic and acidic residues" evidence="1">
    <location>
        <begin position="268"/>
        <end position="288"/>
    </location>
</feature>
<reference evidence="2 3" key="1">
    <citation type="journal article" date="2017" name="Mol. Ecol.">
        <title>Comparative and population genomic landscape of Phellinus noxius: A hypervariable fungus causing root rot in trees.</title>
        <authorList>
            <person name="Chung C.L."/>
            <person name="Lee T.J."/>
            <person name="Akiba M."/>
            <person name="Lee H.H."/>
            <person name="Kuo T.H."/>
            <person name="Liu D."/>
            <person name="Ke H.M."/>
            <person name="Yokoi T."/>
            <person name="Roa M.B."/>
            <person name="Lu M.J."/>
            <person name="Chang Y.Y."/>
            <person name="Ann P.J."/>
            <person name="Tsai J.N."/>
            <person name="Chen C.Y."/>
            <person name="Tzean S.S."/>
            <person name="Ota Y."/>
            <person name="Hattori T."/>
            <person name="Sahashi N."/>
            <person name="Liou R.F."/>
            <person name="Kikuchi T."/>
            <person name="Tsai I.J."/>
        </authorList>
    </citation>
    <scope>NUCLEOTIDE SEQUENCE [LARGE SCALE GENOMIC DNA]</scope>
    <source>
        <strain evidence="2 3">FFPRI411160</strain>
    </source>
</reference>
<gene>
    <name evidence="2" type="ORF">PNOK_0701000</name>
</gene>
<dbReference type="Gene3D" id="3.40.50.1820">
    <property type="entry name" value="alpha/beta hydrolase"/>
    <property type="match status" value="1"/>
</dbReference>
<feature type="region of interest" description="Disordered" evidence="1">
    <location>
        <begin position="376"/>
        <end position="403"/>
    </location>
</feature>
<feature type="region of interest" description="Disordered" evidence="1">
    <location>
        <begin position="267"/>
        <end position="296"/>
    </location>
</feature>
<protein>
    <submittedName>
        <fullName evidence="2">Alpha beta-hydrolase</fullName>
    </submittedName>
</protein>
<dbReference type="OrthoDB" id="5592486at2759"/>
<dbReference type="Proteomes" id="UP000217199">
    <property type="component" value="Unassembled WGS sequence"/>
</dbReference>
<dbReference type="AlphaFoldDB" id="A0A286UBL6"/>
<sequence>MKQPTVGGVTKRHENVEKIAAHISDHFEAYDCEDGRDRVLRTPNKKLIATDFKVNSLSFGNPRKPLSTIQTLMMNPILFDPVRRPRNPIVLCHGLYGYDVRGPSSFPKLQLHYWENILKIIRNRIGAEVIVTGVPGTGSIESRSEKMNAFLKEEAHGRGINFIAHSMGGLDCRHLITHVRPKDYTPVSLTSICTPHRGSPFMDWCMEKFGIGKLHQEASDLASNGGNNDLFSRASSLTTYLLSVFDSPAYANLSTHYLNEVFNPTTPDDPHTVLDASEKEAQERHPNPDNEEWGNDGLVSVRSARWGEFLGILEGCDHWDVRGTRSIRTRSNNDIGGSGSGSDWHVNIPLFADLLSSLSDPLKKAEWIQILGERRNEERKRREGKSKRTGNIDAQGSQNGAKDEIEDEIIRSSTEKVSAMIDWATEQVTTSLHLSGLTPTSLVTSSSSSSLASVQKKDRECIDVMKGKEAEDLRPKFDVERFYVSLCRKLYNDGL</sequence>
<dbReference type="EMBL" id="NBII01000007">
    <property type="protein sequence ID" value="PAV16946.1"/>
    <property type="molecule type" value="Genomic_DNA"/>
</dbReference>
<comment type="caution">
    <text evidence="2">The sequence shown here is derived from an EMBL/GenBank/DDBJ whole genome shotgun (WGS) entry which is preliminary data.</text>
</comment>
<name>A0A286UBL6_9AGAM</name>
<proteinExistence type="predicted"/>
<dbReference type="PANTHER" id="PTHR11440">
    <property type="entry name" value="LECITHIN-CHOLESTEROL ACYLTRANSFERASE-RELATED"/>
    <property type="match status" value="1"/>
</dbReference>
<dbReference type="InParanoid" id="A0A286UBL6"/>
<evidence type="ECO:0000256" key="1">
    <source>
        <dbReference type="SAM" id="MobiDB-lite"/>
    </source>
</evidence>
<evidence type="ECO:0000313" key="3">
    <source>
        <dbReference type="Proteomes" id="UP000217199"/>
    </source>
</evidence>
<dbReference type="GO" id="GO:0016787">
    <property type="term" value="F:hydrolase activity"/>
    <property type="evidence" value="ECO:0007669"/>
    <property type="project" value="UniProtKB-KW"/>
</dbReference>
<dbReference type="InterPro" id="IPR029058">
    <property type="entry name" value="AB_hydrolase_fold"/>
</dbReference>
<dbReference type="SUPFAM" id="SSF53474">
    <property type="entry name" value="alpha/beta-Hydrolases"/>
    <property type="match status" value="1"/>
</dbReference>